<feature type="compositionally biased region" description="Basic and acidic residues" evidence="1">
    <location>
        <begin position="116"/>
        <end position="132"/>
    </location>
</feature>
<reference evidence="2 3" key="1">
    <citation type="submission" date="2016-10" db="EMBL/GenBank/DDBJ databases">
        <title>Draft genome sequence of Coniochaeta ligniaria NRRL30616, a lignocellulolytic fungus for bioabatement of inhibitors in plant biomass hydrolysates.</title>
        <authorList>
            <consortium name="DOE Joint Genome Institute"/>
            <person name="Jimenez D.J."/>
            <person name="Hector R.E."/>
            <person name="Riley R."/>
            <person name="Sun H."/>
            <person name="Grigoriev I.V."/>
            <person name="Van Elsas J.D."/>
            <person name="Nichols N.N."/>
        </authorList>
    </citation>
    <scope>NUCLEOTIDE SEQUENCE [LARGE SCALE GENOMIC DNA]</scope>
    <source>
        <strain evidence="2 3">NRRL 30616</strain>
    </source>
</reference>
<protein>
    <submittedName>
        <fullName evidence="2">Uncharacterized protein</fullName>
    </submittedName>
</protein>
<dbReference type="EMBL" id="KV875095">
    <property type="protein sequence ID" value="OIW32707.1"/>
    <property type="molecule type" value="Genomic_DNA"/>
</dbReference>
<evidence type="ECO:0000313" key="2">
    <source>
        <dbReference type="EMBL" id="OIW32707.1"/>
    </source>
</evidence>
<gene>
    <name evidence="2" type="ORF">CONLIGDRAFT_642401</name>
</gene>
<sequence>MAYRFFSTSAAASAIKRLLGYPVESLDTQWKSAVNTYKANGAPKSCLQSFVFNLERIIESRTAGSRGSHIVRFAADYPEDGSSPVHTSGYNPDDKRRILSAKMKLADGSIAPGTHHIFEDGKGTLKKGDEPE</sequence>
<keyword evidence="3" id="KW-1185">Reference proteome</keyword>
<organism evidence="2 3">
    <name type="scientific">Coniochaeta ligniaria NRRL 30616</name>
    <dbReference type="NCBI Taxonomy" id="1408157"/>
    <lineage>
        <taxon>Eukaryota</taxon>
        <taxon>Fungi</taxon>
        <taxon>Dikarya</taxon>
        <taxon>Ascomycota</taxon>
        <taxon>Pezizomycotina</taxon>
        <taxon>Sordariomycetes</taxon>
        <taxon>Sordariomycetidae</taxon>
        <taxon>Coniochaetales</taxon>
        <taxon>Coniochaetaceae</taxon>
        <taxon>Coniochaeta</taxon>
    </lineage>
</organism>
<name>A0A1J7IZW1_9PEZI</name>
<dbReference type="AlphaFoldDB" id="A0A1J7IZW1"/>
<dbReference type="OrthoDB" id="5071263at2759"/>
<feature type="region of interest" description="Disordered" evidence="1">
    <location>
        <begin position="112"/>
        <end position="132"/>
    </location>
</feature>
<proteinExistence type="predicted"/>
<accession>A0A1J7IZW1</accession>
<evidence type="ECO:0000256" key="1">
    <source>
        <dbReference type="SAM" id="MobiDB-lite"/>
    </source>
</evidence>
<evidence type="ECO:0000313" key="3">
    <source>
        <dbReference type="Proteomes" id="UP000182658"/>
    </source>
</evidence>
<dbReference type="Proteomes" id="UP000182658">
    <property type="component" value="Unassembled WGS sequence"/>
</dbReference>
<dbReference type="InParanoid" id="A0A1J7IZW1"/>